<comment type="caution">
    <text evidence="2">The sequence shown here is derived from an EMBL/GenBank/DDBJ whole genome shotgun (WGS) entry which is preliminary data.</text>
</comment>
<proteinExistence type="predicted"/>
<dbReference type="AlphaFoldDB" id="A0AA38FBW3"/>
<accession>A0AA38FBW3</accession>
<name>A0AA38FBW3_TAXCH</name>
<feature type="non-terminal residue" evidence="2">
    <location>
        <position position="1"/>
    </location>
</feature>
<feature type="non-terminal residue" evidence="2">
    <location>
        <position position="51"/>
    </location>
</feature>
<dbReference type="EMBL" id="JAHRHJ020000011">
    <property type="protein sequence ID" value="KAH9296380.1"/>
    <property type="molecule type" value="Genomic_DNA"/>
</dbReference>
<evidence type="ECO:0000256" key="1">
    <source>
        <dbReference type="SAM" id="MobiDB-lite"/>
    </source>
</evidence>
<organism evidence="2 3">
    <name type="scientific">Taxus chinensis</name>
    <name type="common">Chinese yew</name>
    <name type="synonym">Taxus wallichiana var. chinensis</name>
    <dbReference type="NCBI Taxonomy" id="29808"/>
    <lineage>
        <taxon>Eukaryota</taxon>
        <taxon>Viridiplantae</taxon>
        <taxon>Streptophyta</taxon>
        <taxon>Embryophyta</taxon>
        <taxon>Tracheophyta</taxon>
        <taxon>Spermatophyta</taxon>
        <taxon>Pinopsida</taxon>
        <taxon>Pinidae</taxon>
        <taxon>Conifers II</taxon>
        <taxon>Cupressales</taxon>
        <taxon>Taxaceae</taxon>
        <taxon>Taxus</taxon>
    </lineage>
</organism>
<gene>
    <name evidence="2" type="ORF">KI387_039968</name>
</gene>
<protein>
    <submittedName>
        <fullName evidence="2">Uncharacterized protein</fullName>
    </submittedName>
</protein>
<evidence type="ECO:0000313" key="3">
    <source>
        <dbReference type="Proteomes" id="UP000824469"/>
    </source>
</evidence>
<keyword evidence="3" id="KW-1185">Reference proteome</keyword>
<feature type="region of interest" description="Disordered" evidence="1">
    <location>
        <begin position="23"/>
        <end position="51"/>
    </location>
</feature>
<sequence>ASEAGVLPPLSLGAARCVLVRDPQPRPAQKNSQAAGRSQHRRSLLGASNKQ</sequence>
<evidence type="ECO:0000313" key="2">
    <source>
        <dbReference type="EMBL" id="KAH9296380.1"/>
    </source>
</evidence>
<reference evidence="2 3" key="1">
    <citation type="journal article" date="2021" name="Nat. Plants">
        <title>The Taxus genome provides insights into paclitaxel biosynthesis.</title>
        <authorList>
            <person name="Xiong X."/>
            <person name="Gou J."/>
            <person name="Liao Q."/>
            <person name="Li Y."/>
            <person name="Zhou Q."/>
            <person name="Bi G."/>
            <person name="Li C."/>
            <person name="Du R."/>
            <person name="Wang X."/>
            <person name="Sun T."/>
            <person name="Guo L."/>
            <person name="Liang H."/>
            <person name="Lu P."/>
            <person name="Wu Y."/>
            <person name="Zhang Z."/>
            <person name="Ro D.K."/>
            <person name="Shang Y."/>
            <person name="Huang S."/>
            <person name="Yan J."/>
        </authorList>
    </citation>
    <scope>NUCLEOTIDE SEQUENCE [LARGE SCALE GENOMIC DNA]</scope>
    <source>
        <strain evidence="2">Ta-2019</strain>
    </source>
</reference>
<dbReference type="Proteomes" id="UP000824469">
    <property type="component" value="Unassembled WGS sequence"/>
</dbReference>